<organism evidence="3 4">
    <name type="scientific">Dokdonella koreensis DS-123</name>
    <dbReference type="NCBI Taxonomy" id="1300342"/>
    <lineage>
        <taxon>Bacteria</taxon>
        <taxon>Pseudomonadati</taxon>
        <taxon>Pseudomonadota</taxon>
        <taxon>Gammaproteobacteria</taxon>
        <taxon>Lysobacterales</taxon>
        <taxon>Rhodanobacteraceae</taxon>
        <taxon>Dokdonella</taxon>
    </lineage>
</organism>
<keyword evidence="4" id="KW-1185">Reference proteome</keyword>
<name>A0A160DSY4_9GAMM</name>
<dbReference type="Pfam" id="PF03480">
    <property type="entry name" value="DctP"/>
    <property type="match status" value="1"/>
</dbReference>
<dbReference type="InterPro" id="IPR038404">
    <property type="entry name" value="TRAP_DctP_sf"/>
</dbReference>
<dbReference type="OrthoDB" id="5670809at2"/>
<sequence length="338" mass="36315">MKLPIRPAWLRLAAAAVLALAGTAVQAATIRIATLAPDGTAWMREMRAGADAVKQKTEGRVEIKYFPGGVMGDSLTVLRKVKVGQLQGGAFTAGELAEVARDVQIYSLPFLFRNQDEVDQVRAKLDPALQASIRAAGFEPLGISGGGFAYLMSTRDLKSRDDLKAAKVWIPQGDKIAELAFRTAGITPIPLALSDVYTSLQTGLIDSAANTTAGAIAFQWHTKLKYMIDLPLSYVTGFLVVDSKSWDKIAEADRQVVSEEFAAVFKRLDAQNRLDNAAALDALKQAGMTINQPAAADGKSWEALGHESYQELIRQGGITADMQRQLEAALAAVRGAAR</sequence>
<protein>
    <submittedName>
        <fullName evidence="3">TRAP-type C4-dicarboxylate transport system, periplasmic component</fullName>
    </submittedName>
</protein>
<dbReference type="Gene3D" id="3.40.190.170">
    <property type="entry name" value="Bacterial extracellular solute-binding protein, family 7"/>
    <property type="match status" value="1"/>
</dbReference>
<evidence type="ECO:0000313" key="3">
    <source>
        <dbReference type="EMBL" id="ANB17429.1"/>
    </source>
</evidence>
<accession>A0A160DSY4</accession>
<gene>
    <name evidence="3" type="ORF">I596_1401</name>
</gene>
<evidence type="ECO:0000313" key="4">
    <source>
        <dbReference type="Proteomes" id="UP000076830"/>
    </source>
</evidence>
<dbReference type="PANTHER" id="PTHR33376:SF5">
    <property type="entry name" value="EXTRACYTOPLASMIC SOLUTE RECEPTOR PROTEIN"/>
    <property type="match status" value="1"/>
</dbReference>
<dbReference type="PANTHER" id="PTHR33376">
    <property type="match status" value="1"/>
</dbReference>
<dbReference type="NCBIfam" id="NF037995">
    <property type="entry name" value="TRAP_S1"/>
    <property type="match status" value="1"/>
</dbReference>
<dbReference type="RefSeq" id="WP_083965416.1">
    <property type="nucleotide sequence ID" value="NZ_CP015249.1"/>
</dbReference>
<dbReference type="InterPro" id="IPR018389">
    <property type="entry name" value="DctP_fam"/>
</dbReference>
<evidence type="ECO:0000256" key="2">
    <source>
        <dbReference type="SAM" id="SignalP"/>
    </source>
</evidence>
<dbReference type="EMBL" id="CP015249">
    <property type="protein sequence ID" value="ANB17429.1"/>
    <property type="molecule type" value="Genomic_DNA"/>
</dbReference>
<dbReference type="AlphaFoldDB" id="A0A160DSY4"/>
<evidence type="ECO:0000256" key="1">
    <source>
        <dbReference type="ARBA" id="ARBA00022729"/>
    </source>
</evidence>
<dbReference type="Proteomes" id="UP000076830">
    <property type="component" value="Chromosome"/>
</dbReference>
<dbReference type="KEGG" id="dko:I596_1401"/>
<reference evidence="3 4" key="1">
    <citation type="submission" date="2016-04" db="EMBL/GenBank/DDBJ databases">
        <title>Complete genome sequence of Dokdonella koreensis DS-123T.</title>
        <authorList>
            <person name="Kim J.F."/>
            <person name="Lee H."/>
            <person name="Kwak M.-J."/>
        </authorList>
    </citation>
    <scope>NUCLEOTIDE SEQUENCE [LARGE SCALE GENOMIC DNA]</scope>
    <source>
        <strain evidence="3 4">DS-123</strain>
    </source>
</reference>
<feature type="chain" id="PRO_5007813633" evidence="2">
    <location>
        <begin position="28"/>
        <end position="338"/>
    </location>
</feature>
<proteinExistence type="predicted"/>
<feature type="signal peptide" evidence="2">
    <location>
        <begin position="1"/>
        <end position="27"/>
    </location>
</feature>
<dbReference type="GO" id="GO:0055085">
    <property type="term" value="P:transmembrane transport"/>
    <property type="evidence" value="ECO:0007669"/>
    <property type="project" value="InterPro"/>
</dbReference>
<keyword evidence="1 2" id="KW-0732">Signal</keyword>
<dbReference type="STRING" id="1300342.I596_1401"/>
<dbReference type="CDD" id="cd13670">
    <property type="entry name" value="PBP2_TRAP_Tp0957_like"/>
    <property type="match status" value="1"/>
</dbReference>